<accession>A0A7Z1AZF5</accession>
<organism evidence="2 3">
    <name type="scientific">Actinophytocola xinjiangensis</name>
    <dbReference type="NCBI Taxonomy" id="485602"/>
    <lineage>
        <taxon>Bacteria</taxon>
        <taxon>Bacillati</taxon>
        <taxon>Actinomycetota</taxon>
        <taxon>Actinomycetes</taxon>
        <taxon>Pseudonocardiales</taxon>
        <taxon>Pseudonocardiaceae</taxon>
    </lineage>
</organism>
<proteinExistence type="predicted"/>
<reference evidence="2 3" key="1">
    <citation type="submission" date="2016-12" db="EMBL/GenBank/DDBJ databases">
        <title>The draft genome sequence of Actinophytocola xinjiangensis.</title>
        <authorList>
            <person name="Wang W."/>
            <person name="Yuan L."/>
        </authorList>
    </citation>
    <scope>NUCLEOTIDE SEQUENCE [LARGE SCALE GENOMIC DNA]</scope>
    <source>
        <strain evidence="2 3">CGMCC 4.4663</strain>
    </source>
</reference>
<dbReference type="CDD" id="cd00093">
    <property type="entry name" value="HTH_XRE"/>
    <property type="match status" value="1"/>
</dbReference>
<name>A0A7Z1AZF5_9PSEU</name>
<comment type="caution">
    <text evidence="2">The sequence shown here is derived from an EMBL/GenBank/DDBJ whole genome shotgun (WGS) entry which is preliminary data.</text>
</comment>
<sequence length="79" mass="8606">MSDTWSLPDNLARFRKARNLSQEQLSAAGVAVDTVARIERAERQTTRPATVRKLAAALHISPSALNECTVVSVEGLCQK</sequence>
<gene>
    <name evidence="2" type="ORF">BLA60_13455</name>
</gene>
<dbReference type="OrthoDB" id="3420984at2"/>
<dbReference type="Pfam" id="PF01381">
    <property type="entry name" value="HTH_3"/>
    <property type="match status" value="1"/>
</dbReference>
<dbReference type="SMART" id="SM00530">
    <property type="entry name" value="HTH_XRE"/>
    <property type="match status" value="1"/>
</dbReference>
<dbReference type="SUPFAM" id="SSF47413">
    <property type="entry name" value="lambda repressor-like DNA-binding domains"/>
    <property type="match status" value="1"/>
</dbReference>
<dbReference type="GO" id="GO:0003677">
    <property type="term" value="F:DNA binding"/>
    <property type="evidence" value="ECO:0007669"/>
    <property type="project" value="InterPro"/>
</dbReference>
<keyword evidence="3" id="KW-1185">Reference proteome</keyword>
<evidence type="ECO:0000313" key="2">
    <source>
        <dbReference type="EMBL" id="OLF11018.1"/>
    </source>
</evidence>
<dbReference type="AlphaFoldDB" id="A0A7Z1AZF5"/>
<dbReference type="InterPro" id="IPR001387">
    <property type="entry name" value="Cro/C1-type_HTH"/>
</dbReference>
<evidence type="ECO:0000259" key="1">
    <source>
        <dbReference type="PROSITE" id="PS50943"/>
    </source>
</evidence>
<evidence type="ECO:0000313" key="3">
    <source>
        <dbReference type="Proteomes" id="UP000185696"/>
    </source>
</evidence>
<feature type="domain" description="HTH cro/C1-type" evidence="1">
    <location>
        <begin position="11"/>
        <end position="65"/>
    </location>
</feature>
<dbReference type="InterPro" id="IPR010982">
    <property type="entry name" value="Lambda_DNA-bd_dom_sf"/>
</dbReference>
<dbReference type="Gene3D" id="1.10.260.40">
    <property type="entry name" value="lambda repressor-like DNA-binding domains"/>
    <property type="match status" value="1"/>
</dbReference>
<dbReference type="EMBL" id="MSIF01000005">
    <property type="protein sequence ID" value="OLF11018.1"/>
    <property type="molecule type" value="Genomic_DNA"/>
</dbReference>
<dbReference type="PROSITE" id="PS50943">
    <property type="entry name" value="HTH_CROC1"/>
    <property type="match status" value="1"/>
</dbReference>
<dbReference type="RefSeq" id="WP_075133180.1">
    <property type="nucleotide sequence ID" value="NZ_MSIF01000005.1"/>
</dbReference>
<protein>
    <recommendedName>
        <fullName evidence="1">HTH cro/C1-type domain-containing protein</fullName>
    </recommendedName>
</protein>
<dbReference type="Proteomes" id="UP000185696">
    <property type="component" value="Unassembled WGS sequence"/>
</dbReference>